<gene>
    <name evidence="1" type="ORF">IN07_01295</name>
</gene>
<reference evidence="1 2" key="1">
    <citation type="submission" date="2014-07" db="EMBL/GenBank/DDBJ databases">
        <title>Biosystematic studies on Modestobacter strains isolated from extreme hyper-arid desert soil and from historic building.</title>
        <authorList>
            <person name="Bukarasam K."/>
            <person name="Bull A."/>
            <person name="Girard G."/>
            <person name="van Wezel G."/>
            <person name="Goodfellow M."/>
        </authorList>
    </citation>
    <scope>NUCLEOTIDE SEQUENCE [LARGE SCALE GENOMIC DNA]</scope>
    <source>
        <strain evidence="1 2">KNN45-2b</strain>
    </source>
</reference>
<proteinExistence type="predicted"/>
<sequence>MPAHELMMVKTRKQLLSAATGRERVRIQGTVAECGDGYSGTYRNVWLRIETRTGSVRVTASTKSRLGTMPEGSDVELAATMTGLVNVAENVYYAERAQLLRWSPTAVPGDG</sequence>
<dbReference type="EMBL" id="JPMX01000003">
    <property type="protein sequence ID" value="KGH48625.1"/>
    <property type="molecule type" value="Genomic_DNA"/>
</dbReference>
<name>A0A098YDX7_9ACTN</name>
<dbReference type="OrthoDB" id="5192037at2"/>
<dbReference type="RefSeq" id="WP_036332741.1">
    <property type="nucleotide sequence ID" value="NZ_JPMX01000003.1"/>
</dbReference>
<dbReference type="AlphaFoldDB" id="A0A098YDX7"/>
<keyword evidence="2" id="KW-1185">Reference proteome</keyword>
<comment type="caution">
    <text evidence="1">The sequence shown here is derived from an EMBL/GenBank/DDBJ whole genome shotgun (WGS) entry which is preliminary data.</text>
</comment>
<organism evidence="1 2">
    <name type="scientific">Modestobacter caceresii</name>
    <dbReference type="NCBI Taxonomy" id="1522368"/>
    <lineage>
        <taxon>Bacteria</taxon>
        <taxon>Bacillati</taxon>
        <taxon>Actinomycetota</taxon>
        <taxon>Actinomycetes</taxon>
        <taxon>Geodermatophilales</taxon>
        <taxon>Geodermatophilaceae</taxon>
        <taxon>Modestobacter</taxon>
    </lineage>
</organism>
<protein>
    <submittedName>
        <fullName evidence="1">Uncharacterized protein</fullName>
    </submittedName>
</protein>
<evidence type="ECO:0000313" key="1">
    <source>
        <dbReference type="EMBL" id="KGH48625.1"/>
    </source>
</evidence>
<accession>A0A098YDX7</accession>
<evidence type="ECO:0000313" key="2">
    <source>
        <dbReference type="Proteomes" id="UP000029713"/>
    </source>
</evidence>
<dbReference type="Proteomes" id="UP000029713">
    <property type="component" value="Unassembled WGS sequence"/>
</dbReference>